<dbReference type="AlphaFoldDB" id="A0A097EN03"/>
<dbReference type="RefSeq" id="WP_040008214.1">
    <property type="nucleotide sequence ID" value="NZ_CP009574.1"/>
</dbReference>
<dbReference type="GO" id="GO:0030246">
    <property type="term" value="F:carbohydrate binding"/>
    <property type="evidence" value="ECO:0007669"/>
    <property type="project" value="InterPro"/>
</dbReference>
<dbReference type="SMART" id="SM00495">
    <property type="entry name" value="ChtBD3"/>
    <property type="match status" value="1"/>
</dbReference>
<name>A0A097EN03_9GAMM</name>
<dbReference type="CDD" id="cd21177">
    <property type="entry name" value="LPMO_AA10"/>
    <property type="match status" value="1"/>
</dbReference>
<gene>
    <name evidence="4" type="ORF">LO80_02410</name>
</gene>
<dbReference type="Pfam" id="PF03067">
    <property type="entry name" value="LPMO_10"/>
    <property type="match status" value="1"/>
</dbReference>
<dbReference type="EMBL" id="CP009574">
    <property type="protein sequence ID" value="AIT08946.1"/>
    <property type="molecule type" value="Genomic_DNA"/>
</dbReference>
<dbReference type="PANTHER" id="PTHR34823">
    <property type="entry name" value="GLCNAC-BINDING PROTEIN A"/>
    <property type="match status" value="1"/>
</dbReference>
<dbReference type="InterPro" id="IPR051024">
    <property type="entry name" value="GlcNAc_Chitin_IntDeg"/>
</dbReference>
<dbReference type="KEGG" id="frf:LO80_02410"/>
<proteinExistence type="predicted"/>
<dbReference type="STRING" id="1547445.LO80_02410"/>
<dbReference type="OrthoDB" id="3675244at2"/>
<keyword evidence="5" id="KW-1185">Reference proteome</keyword>
<dbReference type="InterPro" id="IPR036573">
    <property type="entry name" value="CBM_sf_5/12"/>
</dbReference>
<dbReference type="GO" id="GO:0005975">
    <property type="term" value="P:carbohydrate metabolic process"/>
    <property type="evidence" value="ECO:0007669"/>
    <property type="project" value="InterPro"/>
</dbReference>
<dbReference type="eggNOG" id="COG3397">
    <property type="taxonomic scope" value="Bacteria"/>
</dbReference>
<dbReference type="SUPFAM" id="SSF81296">
    <property type="entry name" value="E set domains"/>
    <property type="match status" value="1"/>
</dbReference>
<accession>A0A097EN03</accession>
<reference evidence="4 5" key="1">
    <citation type="submission" date="2014-10" db="EMBL/GenBank/DDBJ databases">
        <title>Whole genome sequence of Francisella endociliophora strain FSC1006, isolated from a laboratory culture of the marine ciliate Euplotes raikovi.</title>
        <authorList>
            <person name="Granberg M."/>
            <person name="Backman S."/>
            <person name="Lundmark E."/>
            <person name="Nilsson E."/>
            <person name="Karlsson E."/>
            <person name="Thelaus J."/>
            <person name="Ohrman C."/>
            <person name="Larkeryd A."/>
            <person name="Stenberg P."/>
        </authorList>
    </citation>
    <scope>NUCLEOTIDE SEQUENCE [LARGE SCALE GENOMIC DNA]</scope>
    <source>
        <strain evidence="4 5">FSC1006</strain>
    </source>
</reference>
<evidence type="ECO:0000313" key="5">
    <source>
        <dbReference type="Proteomes" id="UP000029672"/>
    </source>
</evidence>
<dbReference type="PANTHER" id="PTHR34823:SF1">
    <property type="entry name" value="CHITIN-BINDING TYPE-4 DOMAIN-CONTAINING PROTEIN"/>
    <property type="match status" value="1"/>
</dbReference>
<sequence length="601" mass="66666">MKINKITMLTTLAILASSEAYSHGYVESPAARGYMCKLGENLNCGSIVNEPQSIEAPDYLFNSYSQRNPLPSENGTPVQLLDKMMGSTGVSGFSQLDEQEQSRWAKTVVKPGQQLEFKWHFTANHSSNYFKYYITKKDWNPDQLLTRSSFEDKPLDCYFTNSNFDRFDRPPQGLSKTCNLPNREGYQVIMAVWDVADTTNSFYNLIDLEFSNDKTPGSIIDGKSTGSSSEPKEFNPESTYANSGTLVIYDGKVYKNKWYVNPNGSAPGTEQYGPWEYIRDYEETNPSNYKLMGTINASAADLLAGGKIYLYVFSNDPDSQINKEFEILDIKDGMSTADIYQNVAKNVNNISSEHLNNNIIAGVENASGVVSPSSDKVNIYQVKNGPYTQASLSFKPDATSVKNELHLMNFKDTYYQNSKGEIFINGQIMSHGSKTTNVSVVLQDSQGNQVDRKQDIMIAPMDTYDLSWKFGNLASGNYKLIISSEMSGAQAWQKAMDIKIAASGGGSDDVTKAKVSFEANTPFYYVKSQDEPVVAVAHYKDIGEVNFSDGQVIKINPWALTSVAIGNDNSTYVTCPRPTNNQSEVTYVVTGGLNDLSCKIK</sequence>
<dbReference type="GO" id="GO:0005576">
    <property type="term" value="C:extracellular region"/>
    <property type="evidence" value="ECO:0007669"/>
    <property type="project" value="InterPro"/>
</dbReference>
<evidence type="ECO:0000256" key="2">
    <source>
        <dbReference type="ARBA" id="ARBA00022801"/>
    </source>
</evidence>
<dbReference type="SMR" id="A0A097EN03"/>
<evidence type="ECO:0000256" key="1">
    <source>
        <dbReference type="ARBA" id="ARBA00022729"/>
    </source>
</evidence>
<feature type="domain" description="Chitin-binding type-3" evidence="3">
    <location>
        <begin position="231"/>
        <end position="278"/>
    </location>
</feature>
<dbReference type="Proteomes" id="UP000029672">
    <property type="component" value="Chromosome"/>
</dbReference>
<keyword evidence="2" id="KW-0378">Hydrolase</keyword>
<dbReference type="Gene3D" id="2.10.10.20">
    <property type="entry name" value="Carbohydrate-binding module superfamily 5/12"/>
    <property type="match status" value="1"/>
</dbReference>
<dbReference type="HOGENOM" id="CLU_458394_0_0_6"/>
<dbReference type="SUPFAM" id="SSF51055">
    <property type="entry name" value="Carbohydrate binding domain"/>
    <property type="match status" value="1"/>
</dbReference>
<organism evidence="4 5">
    <name type="scientific">Candidatus Francisella endociliophora</name>
    <dbReference type="NCBI Taxonomy" id="653937"/>
    <lineage>
        <taxon>Bacteria</taxon>
        <taxon>Pseudomonadati</taxon>
        <taxon>Pseudomonadota</taxon>
        <taxon>Gammaproteobacteria</taxon>
        <taxon>Thiotrichales</taxon>
        <taxon>Francisellaceae</taxon>
        <taxon>Francisella</taxon>
    </lineage>
</organism>
<dbReference type="Gene3D" id="2.70.50.50">
    <property type="entry name" value="chitin-binding protein cbp21"/>
    <property type="match status" value="1"/>
</dbReference>
<dbReference type="GO" id="GO:0004553">
    <property type="term" value="F:hydrolase activity, hydrolyzing O-glycosyl compounds"/>
    <property type="evidence" value="ECO:0007669"/>
    <property type="project" value="InterPro"/>
</dbReference>
<evidence type="ECO:0000313" key="4">
    <source>
        <dbReference type="EMBL" id="AIT08946.1"/>
    </source>
</evidence>
<keyword evidence="1" id="KW-0732">Signal</keyword>
<protein>
    <recommendedName>
        <fullName evidence="3">Chitin-binding type-3 domain-containing protein</fullName>
    </recommendedName>
</protein>
<dbReference type="InterPro" id="IPR014756">
    <property type="entry name" value="Ig_E-set"/>
</dbReference>
<dbReference type="InterPro" id="IPR004302">
    <property type="entry name" value="Cellulose/chitin-bd_N"/>
</dbReference>
<evidence type="ECO:0000259" key="3">
    <source>
        <dbReference type="SMART" id="SM00495"/>
    </source>
</evidence>
<dbReference type="InterPro" id="IPR003610">
    <property type="entry name" value="CBM5/12"/>
</dbReference>